<keyword evidence="4" id="KW-1185">Reference proteome</keyword>
<dbReference type="AlphaFoldDB" id="A0A078B6J6"/>
<sequence length="1030" mass="118702">MMKQYIIELICVKIEEAEQRIRKLHPLYNMSLDQVFPSVACCFKCCRRGKKTDESRKYSLLEDEKNALKKLKELGLEDGERFDDGEDVNLNQNNANQDVKEDPYLQLGFGMCAYFNLLKTFIVVFIALTLLVLPIIGIYANKDGLQGWRNYERSRFSIGNMGFQESFFGNIVKLTSYGLIPSTLNSSKEINYCGTNPIEKIQHCTDKHFSTDFRTIFEGHCLNKNKCDRTFNLDTLILYESKDDGMSCTNKTSARFYIQYTCEEPDSEILIKKHSALAVACLGLFICFIFFCMTYYLSKTSYIDYKLWDVFTVTAADFTVEYTIPQQVWHQFCSLPDSNEGDSKAVAFEGYLKKQFEQIITNQEGVLSQENQEIRIANISFAFDNCELISKLKTRGFMIGNGQYNKLDTVDQQIDRIKETQIQRIVRPVAAFITFETQEGYERACNLKEKRNIFCQLQSKLDFLGQPLAFTEATEPTNIIWENRYLNDVQRFMRKLIVAVLVGIFLALTVFIFFLLKKATIDNQQKYPPSKDCDQIRTLFKDINVLAQVAATDKDPTLDKRGTGVYQCYCANKGKDSDLCDQYRKDMLLGTFLSTLVSLLTVIINIILRTINIKLISLIGYTTESGQTQAVMKSVFFSQFLNTAILLLLVNGNTQQTFLRFLGLDGQFPDFTLEWYVDIGPALVQTMFIAAIFPAIEFAYGYPMKVAFRLLDSGCKKGGPKKTKKNTIQQYVNLYAGPDHLLHFKYSSVMNVTFVTFMYGLALPLLFPIALLAFLVLYITEKLTITYYYKKPPMYDQKMNEAAIGILKWAPFFMMIFGFWQLGNMQIFSHEIGIKDYATDPVVTNHDIQLSGDQALPLFIFAIIFFACLFFNDLIFGLLVKGNICESQEEDEVDEQLGSYFECLTPYQRKIWFYEEKHLQRTLKITTIDDYAKEKLRSSKSGQKQIRDVKILMFNKIQCYNYEILTNQKYADAFQFTPLDMRDTPEEKEASDMVMRLLLIAYSKDGSQDAFKFSNNNPKGRRSTKKKVIN</sequence>
<dbReference type="Proteomes" id="UP000039865">
    <property type="component" value="Unassembled WGS sequence"/>
</dbReference>
<proteinExistence type="predicted"/>
<feature type="region of interest" description="Disordered" evidence="1">
    <location>
        <begin position="1011"/>
        <end position="1030"/>
    </location>
</feature>
<feature type="transmembrane region" description="Helical" evidence="2">
    <location>
        <begin position="276"/>
        <end position="297"/>
    </location>
</feature>
<gene>
    <name evidence="3" type="primary">Contig17967.g19095</name>
    <name evidence="3" type="ORF">STYLEM_19296</name>
</gene>
<keyword evidence="2" id="KW-1133">Transmembrane helix</keyword>
<dbReference type="EMBL" id="CCKQ01018210">
    <property type="protein sequence ID" value="CDW90155.1"/>
    <property type="molecule type" value="Genomic_DNA"/>
</dbReference>
<evidence type="ECO:0000313" key="4">
    <source>
        <dbReference type="Proteomes" id="UP000039865"/>
    </source>
</evidence>
<feature type="transmembrane region" description="Helical" evidence="2">
    <location>
        <begin position="675"/>
        <end position="696"/>
    </location>
</feature>
<dbReference type="PANTHER" id="PTHR13018:SF5">
    <property type="entry name" value="RE44586P"/>
    <property type="match status" value="1"/>
</dbReference>
<feature type="transmembrane region" description="Helical" evidence="2">
    <location>
        <begin position="121"/>
        <end position="140"/>
    </location>
</feature>
<feature type="compositionally biased region" description="Basic residues" evidence="1">
    <location>
        <begin position="1019"/>
        <end position="1030"/>
    </location>
</feature>
<dbReference type="OrthoDB" id="291748at2759"/>
<dbReference type="InParanoid" id="A0A078B6J6"/>
<name>A0A078B6J6_STYLE</name>
<feature type="transmembrane region" description="Helical" evidence="2">
    <location>
        <begin position="587"/>
        <end position="608"/>
    </location>
</feature>
<keyword evidence="2" id="KW-0472">Membrane</keyword>
<evidence type="ECO:0000256" key="1">
    <source>
        <dbReference type="SAM" id="MobiDB-lite"/>
    </source>
</evidence>
<evidence type="ECO:0008006" key="5">
    <source>
        <dbReference type="Google" id="ProtNLM"/>
    </source>
</evidence>
<organism evidence="3 4">
    <name type="scientific">Stylonychia lemnae</name>
    <name type="common">Ciliate</name>
    <dbReference type="NCBI Taxonomy" id="5949"/>
    <lineage>
        <taxon>Eukaryota</taxon>
        <taxon>Sar</taxon>
        <taxon>Alveolata</taxon>
        <taxon>Ciliophora</taxon>
        <taxon>Intramacronucleata</taxon>
        <taxon>Spirotrichea</taxon>
        <taxon>Stichotrichia</taxon>
        <taxon>Sporadotrichida</taxon>
        <taxon>Oxytrichidae</taxon>
        <taxon>Stylonychinae</taxon>
        <taxon>Stylonychia</taxon>
    </lineage>
</organism>
<feature type="transmembrane region" description="Helical" evidence="2">
    <location>
        <begin position="757"/>
        <end position="780"/>
    </location>
</feature>
<dbReference type="GO" id="GO:0005886">
    <property type="term" value="C:plasma membrane"/>
    <property type="evidence" value="ECO:0007669"/>
    <property type="project" value="TreeGrafter"/>
</dbReference>
<protein>
    <recommendedName>
        <fullName evidence="5">CSC1/OSCA1-like cytosolic domain-containing protein</fullName>
    </recommendedName>
</protein>
<feature type="transmembrane region" description="Helical" evidence="2">
    <location>
        <begin position="801"/>
        <end position="820"/>
    </location>
</feature>
<reference evidence="3 4" key="1">
    <citation type="submission" date="2014-06" db="EMBL/GenBank/DDBJ databases">
        <authorList>
            <person name="Swart Estienne"/>
        </authorList>
    </citation>
    <scope>NUCLEOTIDE SEQUENCE [LARGE SCALE GENOMIC DNA]</scope>
    <source>
        <strain evidence="3 4">130c</strain>
    </source>
</reference>
<accession>A0A078B6J6</accession>
<feature type="transmembrane region" description="Helical" evidence="2">
    <location>
        <begin position="496"/>
        <end position="516"/>
    </location>
</feature>
<feature type="transmembrane region" description="Helical" evidence="2">
    <location>
        <begin position="858"/>
        <end position="880"/>
    </location>
</feature>
<feature type="transmembrane region" description="Helical" evidence="2">
    <location>
        <begin position="635"/>
        <end position="654"/>
    </location>
</feature>
<evidence type="ECO:0000256" key="2">
    <source>
        <dbReference type="SAM" id="Phobius"/>
    </source>
</evidence>
<keyword evidence="2" id="KW-0812">Transmembrane</keyword>
<dbReference type="GO" id="GO:0005227">
    <property type="term" value="F:calcium-activated cation channel activity"/>
    <property type="evidence" value="ECO:0007669"/>
    <property type="project" value="InterPro"/>
</dbReference>
<evidence type="ECO:0000313" key="3">
    <source>
        <dbReference type="EMBL" id="CDW90155.1"/>
    </source>
</evidence>
<dbReference type="InterPro" id="IPR045122">
    <property type="entry name" value="Csc1-like"/>
</dbReference>
<dbReference type="PANTHER" id="PTHR13018">
    <property type="entry name" value="PROBABLE MEMBRANE PROTEIN DUF221-RELATED"/>
    <property type="match status" value="1"/>
</dbReference>